<evidence type="ECO:0000313" key="9">
    <source>
        <dbReference type="EMBL" id="CAI8026959.1"/>
    </source>
</evidence>
<dbReference type="AlphaFoldDB" id="A0AA35SCK2"/>
<proteinExistence type="inferred from homology"/>
<protein>
    <submittedName>
        <fullName evidence="9">Prenylcysteine oxidase</fullName>
    </submittedName>
</protein>
<dbReference type="SUPFAM" id="SSF51905">
    <property type="entry name" value="FAD/NAD(P)-binding domain"/>
    <property type="match status" value="1"/>
</dbReference>
<comment type="similarity">
    <text evidence="2">Belongs to the prenylcysteine oxidase family.</text>
</comment>
<dbReference type="InterPro" id="IPR036188">
    <property type="entry name" value="FAD/NAD-bd_sf"/>
</dbReference>
<keyword evidence="5" id="KW-0274">FAD</keyword>
<accession>A0AA35SCK2</accession>
<dbReference type="GO" id="GO:0030327">
    <property type="term" value="P:prenylated protein catabolic process"/>
    <property type="evidence" value="ECO:0007669"/>
    <property type="project" value="TreeGrafter"/>
</dbReference>
<evidence type="ECO:0000256" key="5">
    <source>
        <dbReference type="ARBA" id="ARBA00022827"/>
    </source>
</evidence>
<keyword evidence="4" id="KW-0732">Signal</keyword>
<name>A0AA35SCK2_GEOBA</name>
<evidence type="ECO:0000313" key="10">
    <source>
        <dbReference type="Proteomes" id="UP001174909"/>
    </source>
</evidence>
<feature type="domain" description="Prenylcysteine lyase" evidence="8">
    <location>
        <begin position="137"/>
        <end position="504"/>
    </location>
</feature>
<sequence length="506" mass="56147">MALRQLSTYVPFLRSFLSAEEEQGGEGEKEEAITLAPARVAVVGAGIGGSLAAYFLRQRGGEAVEVDVFERAAVGGRTGVFTFQGHTYETGASIIHTSNKYLVDLAKEFGLESKMMNVTEIPLGVYDGEQYLFRTGWWKLANIVRSLWRYGMSLFRMNSAGERMLSKFVGIYDMQAMGKSFKTVPELLRAMGGEELYHLTQITAEQYMLRDLGLQEALTRELITGAMYLNYGQGLNVNALTCMASQTGVQENSLWSVVGGNKMIPERALEKSGAHLHKCSVTSVTRRERGGRARYTVETNEEDEGAGRGEYDVVIIAAPLHDKAIQFRDFPTPVYTEEMMATTYHRTVAEFVAGEINPAFFGLDENDRSFPLLHLITDTTQSLAPFPFCCVGVLVPSEEPESANAAYSKPLPEDPSRVWKIFTPRPLSGEEKRQMFKTIDAEATIDWSAYPNYTPPESFPPFELDQGVFYVNGIEKAASAMEMSAVGAMNCALLARDYLHSRVEES</sequence>
<gene>
    <name evidence="9" type="ORF">GBAR_LOCUS15442</name>
</gene>
<evidence type="ECO:0000256" key="4">
    <source>
        <dbReference type="ARBA" id="ARBA00022729"/>
    </source>
</evidence>
<dbReference type="PANTHER" id="PTHR15944">
    <property type="entry name" value="FARNESYLCYSTEINE LYASE"/>
    <property type="match status" value="1"/>
</dbReference>
<dbReference type="InterPro" id="IPR017046">
    <property type="entry name" value="Prenylcysteine_Oxase1"/>
</dbReference>
<dbReference type="Pfam" id="PF07156">
    <property type="entry name" value="Prenylcys_lyase"/>
    <property type="match status" value="1"/>
</dbReference>
<dbReference type="InterPro" id="IPR010795">
    <property type="entry name" value="Prenylcys_lyase"/>
</dbReference>
<evidence type="ECO:0000259" key="8">
    <source>
        <dbReference type="Pfam" id="PF07156"/>
    </source>
</evidence>
<reference evidence="9" key="1">
    <citation type="submission" date="2023-03" db="EMBL/GenBank/DDBJ databases">
        <authorList>
            <person name="Steffen K."/>
            <person name="Cardenas P."/>
        </authorList>
    </citation>
    <scope>NUCLEOTIDE SEQUENCE</scope>
</reference>
<evidence type="ECO:0000256" key="3">
    <source>
        <dbReference type="ARBA" id="ARBA00022630"/>
    </source>
</evidence>
<evidence type="ECO:0000256" key="6">
    <source>
        <dbReference type="ARBA" id="ARBA00023002"/>
    </source>
</evidence>
<evidence type="ECO:0000256" key="2">
    <source>
        <dbReference type="ARBA" id="ARBA00009967"/>
    </source>
</evidence>
<dbReference type="Pfam" id="PF13450">
    <property type="entry name" value="NAD_binding_8"/>
    <property type="match status" value="1"/>
</dbReference>
<dbReference type="Proteomes" id="UP001174909">
    <property type="component" value="Unassembled WGS sequence"/>
</dbReference>
<evidence type="ECO:0000256" key="7">
    <source>
        <dbReference type="ARBA" id="ARBA00023180"/>
    </source>
</evidence>
<organism evidence="9 10">
    <name type="scientific">Geodia barretti</name>
    <name type="common">Barrett's horny sponge</name>
    <dbReference type="NCBI Taxonomy" id="519541"/>
    <lineage>
        <taxon>Eukaryota</taxon>
        <taxon>Metazoa</taxon>
        <taxon>Porifera</taxon>
        <taxon>Demospongiae</taxon>
        <taxon>Heteroscleromorpha</taxon>
        <taxon>Tetractinellida</taxon>
        <taxon>Astrophorina</taxon>
        <taxon>Geodiidae</taxon>
        <taxon>Geodia</taxon>
    </lineage>
</organism>
<comment type="cofactor">
    <cofactor evidence="1">
        <name>FAD</name>
        <dbReference type="ChEBI" id="CHEBI:57692"/>
    </cofactor>
</comment>
<evidence type="ECO:0000256" key="1">
    <source>
        <dbReference type="ARBA" id="ARBA00001974"/>
    </source>
</evidence>
<keyword evidence="10" id="KW-1185">Reference proteome</keyword>
<comment type="caution">
    <text evidence="9">The sequence shown here is derived from an EMBL/GenBank/DDBJ whole genome shotgun (WGS) entry which is preliminary data.</text>
</comment>
<keyword evidence="6" id="KW-0560">Oxidoreductase</keyword>
<keyword evidence="7" id="KW-0325">Glycoprotein</keyword>
<dbReference type="PANTHER" id="PTHR15944:SF0">
    <property type="entry name" value="PRENYLCYSTEINE LYASE DOMAIN-CONTAINING PROTEIN"/>
    <property type="match status" value="1"/>
</dbReference>
<dbReference type="Gene3D" id="3.50.50.60">
    <property type="entry name" value="FAD/NAD(P)-binding domain"/>
    <property type="match status" value="1"/>
</dbReference>
<keyword evidence="3" id="KW-0285">Flavoprotein</keyword>
<dbReference type="GO" id="GO:0001735">
    <property type="term" value="F:prenylcysteine oxidase activity"/>
    <property type="evidence" value="ECO:0007669"/>
    <property type="project" value="InterPro"/>
</dbReference>
<dbReference type="GO" id="GO:0030328">
    <property type="term" value="P:prenylcysteine catabolic process"/>
    <property type="evidence" value="ECO:0007669"/>
    <property type="project" value="InterPro"/>
</dbReference>
<dbReference type="EMBL" id="CASHTH010002253">
    <property type="protein sequence ID" value="CAI8026959.1"/>
    <property type="molecule type" value="Genomic_DNA"/>
</dbReference>